<comment type="caution">
    <text evidence="1">The sequence shown here is derived from an EMBL/GenBank/DDBJ whole genome shotgun (WGS) entry which is preliminary data.</text>
</comment>
<evidence type="ECO:0000313" key="2">
    <source>
        <dbReference type="Proteomes" id="UP000023152"/>
    </source>
</evidence>
<accession>X6N219</accession>
<dbReference type="Proteomes" id="UP000023152">
    <property type="component" value="Unassembled WGS sequence"/>
</dbReference>
<proteinExistence type="predicted"/>
<dbReference type="AlphaFoldDB" id="X6N219"/>
<protein>
    <submittedName>
        <fullName evidence="1">Uncharacterized protein</fullName>
    </submittedName>
</protein>
<gene>
    <name evidence="1" type="ORF">RFI_17298</name>
</gene>
<keyword evidence="2" id="KW-1185">Reference proteome</keyword>
<evidence type="ECO:0000313" key="1">
    <source>
        <dbReference type="EMBL" id="ETO19923.1"/>
    </source>
</evidence>
<dbReference type="EMBL" id="ASPP01013148">
    <property type="protein sequence ID" value="ETO19923.1"/>
    <property type="molecule type" value="Genomic_DNA"/>
</dbReference>
<name>X6N219_RETFI</name>
<sequence length="203" mass="22838">MTYEKFWVEVIPDNVYFTVKGLNTKQKNHRMPIDSIIGATIDSSMQISLAIQASFHKPLKGEGREIEFELYIRKPFVEVERGIGVDLAMSNTTQQNSHSCDTYVRDDVTPVEGQWVTKAQQSPPVYGIGFACDSRHVISNSRFQLFSFIIDPSSVANGISALNPVGENGAHLKKKNNKTDTGFGGKKLLKKSLRKKKDFFFFL</sequence>
<organism evidence="1 2">
    <name type="scientific">Reticulomyxa filosa</name>
    <dbReference type="NCBI Taxonomy" id="46433"/>
    <lineage>
        <taxon>Eukaryota</taxon>
        <taxon>Sar</taxon>
        <taxon>Rhizaria</taxon>
        <taxon>Retaria</taxon>
        <taxon>Foraminifera</taxon>
        <taxon>Monothalamids</taxon>
        <taxon>Reticulomyxidae</taxon>
        <taxon>Reticulomyxa</taxon>
    </lineage>
</organism>
<reference evidence="1 2" key="1">
    <citation type="journal article" date="2013" name="Curr. Biol.">
        <title>The Genome of the Foraminiferan Reticulomyxa filosa.</title>
        <authorList>
            <person name="Glockner G."/>
            <person name="Hulsmann N."/>
            <person name="Schleicher M."/>
            <person name="Noegel A.A."/>
            <person name="Eichinger L."/>
            <person name="Gallinger C."/>
            <person name="Pawlowski J."/>
            <person name="Sierra R."/>
            <person name="Euteneuer U."/>
            <person name="Pillet L."/>
            <person name="Moustafa A."/>
            <person name="Platzer M."/>
            <person name="Groth M."/>
            <person name="Szafranski K."/>
            <person name="Schliwa M."/>
        </authorList>
    </citation>
    <scope>NUCLEOTIDE SEQUENCE [LARGE SCALE GENOMIC DNA]</scope>
</reference>